<dbReference type="Proteomes" id="UP001056120">
    <property type="component" value="Linkage Group LG08"/>
</dbReference>
<comment type="caution">
    <text evidence="1">The sequence shown here is derived from an EMBL/GenBank/DDBJ whole genome shotgun (WGS) entry which is preliminary data.</text>
</comment>
<reference evidence="1 2" key="2">
    <citation type="journal article" date="2022" name="Mol. Ecol. Resour.">
        <title>The genomes of chicory, endive, great burdock and yacon provide insights into Asteraceae paleo-polyploidization history and plant inulin production.</title>
        <authorList>
            <person name="Fan W."/>
            <person name="Wang S."/>
            <person name="Wang H."/>
            <person name="Wang A."/>
            <person name="Jiang F."/>
            <person name="Liu H."/>
            <person name="Zhao H."/>
            <person name="Xu D."/>
            <person name="Zhang Y."/>
        </authorList>
    </citation>
    <scope>NUCLEOTIDE SEQUENCE [LARGE SCALE GENOMIC DNA]</scope>
    <source>
        <strain evidence="2">cv. Yunnan</strain>
        <tissue evidence="1">Leaves</tissue>
    </source>
</reference>
<gene>
    <name evidence="1" type="ORF">L1987_22762</name>
</gene>
<keyword evidence="2" id="KW-1185">Reference proteome</keyword>
<protein>
    <submittedName>
        <fullName evidence="1">Uncharacterized protein</fullName>
    </submittedName>
</protein>
<name>A0ACB9IIE4_9ASTR</name>
<organism evidence="1 2">
    <name type="scientific">Smallanthus sonchifolius</name>
    <dbReference type="NCBI Taxonomy" id="185202"/>
    <lineage>
        <taxon>Eukaryota</taxon>
        <taxon>Viridiplantae</taxon>
        <taxon>Streptophyta</taxon>
        <taxon>Embryophyta</taxon>
        <taxon>Tracheophyta</taxon>
        <taxon>Spermatophyta</taxon>
        <taxon>Magnoliopsida</taxon>
        <taxon>eudicotyledons</taxon>
        <taxon>Gunneridae</taxon>
        <taxon>Pentapetalae</taxon>
        <taxon>asterids</taxon>
        <taxon>campanulids</taxon>
        <taxon>Asterales</taxon>
        <taxon>Asteraceae</taxon>
        <taxon>Asteroideae</taxon>
        <taxon>Heliantheae alliance</taxon>
        <taxon>Millerieae</taxon>
        <taxon>Smallanthus</taxon>
    </lineage>
</organism>
<accession>A0ACB9IIE4</accession>
<sequence length="622" mass="70254">MAMKIVSPPPPPPPLLLPAINRSSLYVGDLHPDTNEKDLFLLFSMIGPVSFVRICRDRFSCRSLCYGYINFYSPSHADVALSALNHTELRGKPMRIMWCQRDPVKRRTGIANLFVKNLDPIVTDMKLEEVFGKFGRILSCKVAKDDYGKSKGFGFVQFDSEESANNALETLDGTALNEKIISVAKFLKKSERKEPEFTNVYVKNLDLDFTENLLKEKFSEYGNVTSAVIMKGADGGSRGFGFVNFESPDSAKKAIEALNGAVIGSKEWFVGKAMKKAEREGFLKLSHQKIKINASNLFIKNLAISVDEKTLEETFGEFGKVVLTKVMRHKNGLSKGFGFVCFSNAEEAKKACDSLNGKLYFGMHMNVSVAKSKEECAQRLQARSAPEKIFASNQYFNPYYGMQSYGRTPIYDPYWQPNIYRSMQVFPNIKPESHQEGVNSSYDKDQMPFKSFKAYFSEGSLAKEAHKNLKGMKSSGVFWEMKKPKLQGSRKGCLNVKVKKEVGANEGLSLLFTNGDMIDLHYNMNSLCKCVFHFIQHVNEPKENDPFLFPSQIRPTEDEQSYYDVDDDLEFSHLIGPRLRRYWTGSGPRVCTSQRPAAVGSYWTGDNFGRCNTRIAGFFFLS</sequence>
<reference evidence="2" key="1">
    <citation type="journal article" date="2022" name="Mol. Ecol. Resour.">
        <title>The genomes of chicory, endive, great burdock and yacon provide insights into Asteraceae palaeo-polyploidization history and plant inulin production.</title>
        <authorList>
            <person name="Fan W."/>
            <person name="Wang S."/>
            <person name="Wang H."/>
            <person name="Wang A."/>
            <person name="Jiang F."/>
            <person name="Liu H."/>
            <person name="Zhao H."/>
            <person name="Xu D."/>
            <person name="Zhang Y."/>
        </authorList>
    </citation>
    <scope>NUCLEOTIDE SEQUENCE [LARGE SCALE GENOMIC DNA]</scope>
    <source>
        <strain evidence="2">cv. Yunnan</strain>
    </source>
</reference>
<evidence type="ECO:0000313" key="2">
    <source>
        <dbReference type="Proteomes" id="UP001056120"/>
    </source>
</evidence>
<evidence type="ECO:0000313" key="1">
    <source>
        <dbReference type="EMBL" id="KAI3806847.1"/>
    </source>
</evidence>
<dbReference type="EMBL" id="CM042025">
    <property type="protein sequence ID" value="KAI3806847.1"/>
    <property type="molecule type" value="Genomic_DNA"/>
</dbReference>
<proteinExistence type="predicted"/>